<dbReference type="Proteomes" id="UP000095286">
    <property type="component" value="Unplaced"/>
</dbReference>
<protein>
    <submittedName>
        <fullName evidence="2">Skp1_POZ domain-containing protein</fullName>
    </submittedName>
</protein>
<name>A0AC35TWI2_9BILA</name>
<proteinExistence type="predicted"/>
<evidence type="ECO:0000313" key="2">
    <source>
        <dbReference type="WBParaSite" id="RSKR_0000484366.1"/>
    </source>
</evidence>
<dbReference type="WBParaSite" id="RSKR_0000484366.1">
    <property type="protein sequence ID" value="RSKR_0000484366.1"/>
    <property type="gene ID" value="RSKR_0000484366"/>
</dbReference>
<accession>A0AC35TWI2</accession>
<evidence type="ECO:0000313" key="1">
    <source>
        <dbReference type="Proteomes" id="UP000095286"/>
    </source>
</evidence>
<reference evidence="2" key="1">
    <citation type="submission" date="2016-11" db="UniProtKB">
        <authorList>
            <consortium name="WormBaseParasite"/>
        </authorList>
    </citation>
    <scope>IDENTIFICATION</scope>
    <source>
        <strain evidence="2">KR3021</strain>
    </source>
</reference>
<organism evidence="1 2">
    <name type="scientific">Rhabditophanes sp. KR3021</name>
    <dbReference type="NCBI Taxonomy" id="114890"/>
    <lineage>
        <taxon>Eukaryota</taxon>
        <taxon>Metazoa</taxon>
        <taxon>Ecdysozoa</taxon>
        <taxon>Nematoda</taxon>
        <taxon>Chromadorea</taxon>
        <taxon>Rhabditida</taxon>
        <taxon>Tylenchina</taxon>
        <taxon>Panagrolaimomorpha</taxon>
        <taxon>Strongyloidoidea</taxon>
        <taxon>Alloionematidae</taxon>
        <taxon>Rhabditophanes</taxon>
    </lineage>
</organism>
<sequence length="234" mass="27068">MDGTTFPVICQDGEKSFITDKVIRLSGVLQDLTKVLDINKGENDLEPINFPQIKADILEKVKAWCDNRNFSWMPHNYRTPLLVNLLQSHSKRPIIPTPKRIQLLRHQAINLSNNPCHSKKTPQHELRPDAPYIQHLQPFQTKPSSNHRKKNQFLIKMDQESADVTKLIVQQIHCTSKDKEYPLIAEGILNVLKDTRTQQHRFFLSPQDCLGLSMPINFRPLKLVGIIVVRRNLF</sequence>